<evidence type="ECO:0000313" key="1">
    <source>
        <dbReference type="EMBL" id="RNA26697.1"/>
    </source>
</evidence>
<dbReference type="EMBL" id="REGN01002690">
    <property type="protein sequence ID" value="RNA26697.1"/>
    <property type="molecule type" value="Genomic_DNA"/>
</dbReference>
<dbReference type="Proteomes" id="UP000276133">
    <property type="component" value="Unassembled WGS sequence"/>
</dbReference>
<sequence length="139" mass="15995">MHQFYLVSDKSGSQIFLKIPNFRSLFSFSNYEIFHNINYCEVFAENVGCVVCVSKVVSVAHKIELYKIYSSLHKYLTYSFFVLLELSPYNSKSPPSVSGESKLYHWVHAFFPLHKGSGVGIRVQEWMDSSGLQMKFGFV</sequence>
<accession>A0A3M7RTP8</accession>
<reference evidence="1 2" key="1">
    <citation type="journal article" date="2018" name="Sci. Rep.">
        <title>Genomic signatures of local adaptation to the degree of environmental predictability in rotifers.</title>
        <authorList>
            <person name="Franch-Gras L."/>
            <person name="Hahn C."/>
            <person name="Garcia-Roger E.M."/>
            <person name="Carmona M.J."/>
            <person name="Serra M."/>
            <person name="Gomez A."/>
        </authorList>
    </citation>
    <scope>NUCLEOTIDE SEQUENCE [LARGE SCALE GENOMIC DNA]</scope>
    <source>
        <strain evidence="1">HYR1</strain>
    </source>
</reference>
<proteinExistence type="predicted"/>
<organism evidence="1 2">
    <name type="scientific">Brachionus plicatilis</name>
    <name type="common">Marine rotifer</name>
    <name type="synonym">Brachionus muelleri</name>
    <dbReference type="NCBI Taxonomy" id="10195"/>
    <lineage>
        <taxon>Eukaryota</taxon>
        <taxon>Metazoa</taxon>
        <taxon>Spiralia</taxon>
        <taxon>Gnathifera</taxon>
        <taxon>Rotifera</taxon>
        <taxon>Eurotatoria</taxon>
        <taxon>Monogononta</taxon>
        <taxon>Pseudotrocha</taxon>
        <taxon>Ploima</taxon>
        <taxon>Brachionidae</taxon>
        <taxon>Brachionus</taxon>
    </lineage>
</organism>
<evidence type="ECO:0000313" key="2">
    <source>
        <dbReference type="Proteomes" id="UP000276133"/>
    </source>
</evidence>
<name>A0A3M7RTP8_BRAPC</name>
<gene>
    <name evidence="1" type="ORF">BpHYR1_036626</name>
</gene>
<dbReference type="AlphaFoldDB" id="A0A3M7RTP8"/>
<protein>
    <submittedName>
        <fullName evidence="1">Uncharacterized protein</fullName>
    </submittedName>
</protein>
<comment type="caution">
    <text evidence="1">The sequence shown here is derived from an EMBL/GenBank/DDBJ whole genome shotgun (WGS) entry which is preliminary data.</text>
</comment>
<keyword evidence="2" id="KW-1185">Reference proteome</keyword>